<proteinExistence type="predicted"/>
<sequence length="130" mass="13329">MAPILAVAACVLWAALAVFQICLAAGAPWGAFAWGGQHDGPLPGRLRVSSAVSMLLYAAFALITLDRAGLTDALPPAVVVPAAWVLVAYLALGVVMNAISRSRAERLTMTPTILVLLVCTLVVALGPAPA</sequence>
<keyword evidence="1" id="KW-1133">Transmembrane helix</keyword>
<accession>A0A939RSR2</accession>
<name>A0A939RSR2_9CELL</name>
<evidence type="ECO:0000313" key="2">
    <source>
        <dbReference type="EMBL" id="MBO1752197.1"/>
    </source>
</evidence>
<evidence type="ECO:0000313" key="3">
    <source>
        <dbReference type="Proteomes" id="UP000664209"/>
    </source>
</evidence>
<keyword evidence="1" id="KW-0472">Membrane</keyword>
<feature type="transmembrane region" description="Helical" evidence="1">
    <location>
        <begin position="111"/>
        <end position="128"/>
    </location>
</feature>
<comment type="caution">
    <text evidence="2">The sequence shown here is derived from an EMBL/GenBank/DDBJ whole genome shotgun (WGS) entry which is preliminary data.</text>
</comment>
<reference evidence="2" key="1">
    <citation type="submission" date="2021-03" db="EMBL/GenBank/DDBJ databases">
        <title>Actinotalea soli sp. nov., isolated from soil.</title>
        <authorList>
            <person name="Ping W."/>
            <person name="Zhang J."/>
        </authorList>
    </citation>
    <scope>NUCLEOTIDE SEQUENCE</scope>
    <source>
        <strain evidence="2">BY-33</strain>
    </source>
</reference>
<feature type="transmembrane region" description="Helical" evidence="1">
    <location>
        <begin position="77"/>
        <end position="99"/>
    </location>
</feature>
<dbReference type="RefSeq" id="WP_208055878.1">
    <property type="nucleotide sequence ID" value="NZ_JAGEMK010000004.1"/>
</dbReference>
<protein>
    <submittedName>
        <fullName evidence="2">Uncharacterized protein</fullName>
    </submittedName>
</protein>
<gene>
    <name evidence="2" type="ORF">J4G33_10325</name>
</gene>
<organism evidence="2 3">
    <name type="scientific">Actinotalea soli</name>
    <dbReference type="NCBI Taxonomy" id="2819234"/>
    <lineage>
        <taxon>Bacteria</taxon>
        <taxon>Bacillati</taxon>
        <taxon>Actinomycetota</taxon>
        <taxon>Actinomycetes</taxon>
        <taxon>Micrococcales</taxon>
        <taxon>Cellulomonadaceae</taxon>
        <taxon>Actinotalea</taxon>
    </lineage>
</organism>
<keyword evidence="1" id="KW-0812">Transmembrane</keyword>
<dbReference type="Proteomes" id="UP000664209">
    <property type="component" value="Unassembled WGS sequence"/>
</dbReference>
<keyword evidence="3" id="KW-1185">Reference proteome</keyword>
<dbReference type="AlphaFoldDB" id="A0A939RSR2"/>
<evidence type="ECO:0000256" key="1">
    <source>
        <dbReference type="SAM" id="Phobius"/>
    </source>
</evidence>
<dbReference type="EMBL" id="JAGEMK010000004">
    <property type="protein sequence ID" value="MBO1752197.1"/>
    <property type="molecule type" value="Genomic_DNA"/>
</dbReference>
<feature type="transmembrane region" description="Helical" evidence="1">
    <location>
        <begin position="48"/>
        <end position="65"/>
    </location>
</feature>